<evidence type="ECO:0000256" key="5">
    <source>
        <dbReference type="ARBA" id="ARBA00022989"/>
    </source>
</evidence>
<dbReference type="SUPFAM" id="SSF49785">
    <property type="entry name" value="Galactose-binding domain-like"/>
    <property type="match status" value="3"/>
</dbReference>
<feature type="region of interest" description="Disordered" evidence="8">
    <location>
        <begin position="2068"/>
        <end position="2125"/>
    </location>
</feature>
<feature type="domain" description="Fibronectin type-III" evidence="12">
    <location>
        <begin position="1287"/>
        <end position="1383"/>
    </location>
</feature>
<feature type="compositionally biased region" description="Basic and acidic residues" evidence="8">
    <location>
        <begin position="2087"/>
        <end position="2104"/>
    </location>
</feature>
<evidence type="ECO:0000256" key="8">
    <source>
        <dbReference type="SAM" id="MobiDB-lite"/>
    </source>
</evidence>
<feature type="domain" description="Ig-like" evidence="11">
    <location>
        <begin position="426"/>
        <end position="512"/>
    </location>
</feature>
<dbReference type="InterPro" id="IPR013783">
    <property type="entry name" value="Ig-like_fold"/>
</dbReference>
<evidence type="ECO:0000256" key="4">
    <source>
        <dbReference type="ARBA" id="ARBA00022737"/>
    </source>
</evidence>
<keyword evidence="2 9" id="KW-0812">Transmembrane</keyword>
<dbReference type="InterPro" id="IPR036179">
    <property type="entry name" value="Ig-like_dom_sf"/>
</dbReference>
<feature type="transmembrane region" description="Helical" evidence="9">
    <location>
        <begin position="598"/>
        <end position="622"/>
    </location>
</feature>
<accession>A0AAU9WJK0</accession>
<dbReference type="FunFam" id="2.60.40.10:FF:000028">
    <property type="entry name" value="Neuronal cell adhesion molecule"/>
    <property type="match status" value="3"/>
</dbReference>
<keyword evidence="3" id="KW-0732">Signal</keyword>
<gene>
    <name evidence="13" type="ORF">PMEA_00006981</name>
</gene>
<dbReference type="InterPro" id="IPR036116">
    <property type="entry name" value="FN3_sf"/>
</dbReference>
<feature type="domain" description="Ig-like" evidence="11">
    <location>
        <begin position="1840"/>
        <end position="1923"/>
    </location>
</feature>
<dbReference type="PROSITE" id="PS50853">
    <property type="entry name" value="FN3"/>
    <property type="match status" value="10"/>
</dbReference>
<feature type="domain" description="Ig-like" evidence="11">
    <location>
        <begin position="515"/>
        <end position="582"/>
    </location>
</feature>
<keyword evidence="6 9" id="KW-0472">Membrane</keyword>
<evidence type="ECO:0000259" key="11">
    <source>
        <dbReference type="PROSITE" id="PS50835"/>
    </source>
</evidence>
<dbReference type="InterPro" id="IPR003599">
    <property type="entry name" value="Ig_sub"/>
</dbReference>
<dbReference type="SUPFAM" id="SSF48726">
    <property type="entry name" value="Immunoglobulin"/>
    <property type="match status" value="4"/>
</dbReference>
<dbReference type="InterPro" id="IPR000421">
    <property type="entry name" value="FA58C"/>
</dbReference>
<evidence type="ECO:0000256" key="9">
    <source>
        <dbReference type="SAM" id="Phobius"/>
    </source>
</evidence>
<comment type="subcellular location">
    <subcellularLocation>
        <location evidence="1">Membrane</location>
    </subcellularLocation>
</comment>
<evidence type="ECO:0000259" key="10">
    <source>
        <dbReference type="PROSITE" id="PS50022"/>
    </source>
</evidence>
<dbReference type="CDD" id="cd00096">
    <property type="entry name" value="Ig"/>
    <property type="match status" value="1"/>
</dbReference>
<feature type="domain" description="Fibronectin type-III" evidence="12">
    <location>
        <begin position="1186"/>
        <end position="1282"/>
    </location>
</feature>
<keyword evidence="4" id="KW-0677">Repeat</keyword>
<organism evidence="13 14">
    <name type="scientific">Pocillopora meandrina</name>
    <dbReference type="NCBI Taxonomy" id="46732"/>
    <lineage>
        <taxon>Eukaryota</taxon>
        <taxon>Metazoa</taxon>
        <taxon>Cnidaria</taxon>
        <taxon>Anthozoa</taxon>
        <taxon>Hexacorallia</taxon>
        <taxon>Scleractinia</taxon>
        <taxon>Astrocoeniina</taxon>
        <taxon>Pocilloporidae</taxon>
        <taxon>Pocillopora</taxon>
    </lineage>
</organism>
<keyword evidence="5 9" id="KW-1133">Transmembrane helix</keyword>
<evidence type="ECO:0000313" key="13">
    <source>
        <dbReference type="EMBL" id="CAH3116211.1"/>
    </source>
</evidence>
<feature type="transmembrane region" description="Helical" evidence="9">
    <location>
        <begin position="2034"/>
        <end position="2058"/>
    </location>
</feature>
<dbReference type="Proteomes" id="UP001159428">
    <property type="component" value="Unassembled WGS sequence"/>
</dbReference>
<sequence length="2151" mass="237238">MEDAPTAPLSLSFVDMPPSKSHGPRITLTWSEPAKPNGVIRSYTLFYSHDGVAPKEISGIGRDALNHTVDVLVGVTYQFNVRAVTIKPGPNATKTVTTKEYGKLYVHVFEMTSFQKNKNTNDNNVTPSQPPSQFTVFVNSSTSITASWQLPPVGSRHGIVKGYKIFYKKKGSGFATTLTLDNGNTSRRVTKLDEYTEYEFQVLAFTSAGDGPNSSSVFRTTMEDAPSAPISLSSVDVPPSNLHGPRITLTWSEPAEPNGVIRSYTLFYSHDGVAPKEISGIGKDALNHTLDVLGGVTYRFDVRAVTIKPGPNRTITVMSREYEPSRGPEGISSSAVNSRKINITWLGLSREVAYGTIINYEVRLSVEENCTEIQSSYPSTINTTATYILVTGLSLCAKYAVSIRGYTAVGPGPYSRSVMEQIFRNPVIKDLPKRTVVALNELVVLTCEVNGDSEVSVTWTKDGLTSIPRAQFKNSGKILVIQNVVPGDSGVYECIAMNIFGESRTASTLIVAVPPSIIKEVSPSSVMCEKQTPCLVSCQATSYIPFNYSWTKDGQVPTGDGIKLMNNSIIVTPRDAQDYGRYCLIVWFFPFWQGTQSILLAIVIALSCLVIVSLIMNGVFIWQRRRAVKSSPDQQSSDQQASVPSLYMELKPRLTNQQSHVPTEYQSLQEKPGNPGYCNVMFFANVNFVSVGACVDLDLGMGSRTIPDSKITASSVQSVSTPAKNGRLNFTSGSSWCAGTSDTNPYLQIDLQTLHIICAVSTQGNSQADQWVKNYTLQLSTNGTTWTDYMEFSGQVKKWTGNLTNCFELCYCTKYLWYKKGCQRTTQPNYCDNNKSISCHKTRGMISFTRMKSYNYSYILHSTWNSLMSYNHFPKVLEGNKDRNSNVKHVVYGVLTRYLRFLPQKHQGEVCMRTEVFGVKQKPTCDSQAIGLASGGRIPDSSFSASSIFRAIYAAKYGRLNGRRAWEPKTNDRDDYLQIDLLYEYVICAVATQGNPPSQSPTAQEWTTEYKLRFSFNGTTFLPYTENKLDKAFPGNSGKTDTVKNSLKEFASAKFIRFLPTKYNRFKVLRVEAYGILFTKVPSQPPTAFKLTATSSISIAASWQLPPVYARHATVIGFKVFYTKKVSGVSVTILTISGESTLSKNVTGLDKYTEYEFQVLAFTSDGDGPKSSVEVERTMEDVPSQPPSNFMVNATSSTSVGASWQLPAENSRNGIIKGFKFFYKKKSSSVPGTVLSINSESTLNRNVTGLDKYTEYEFQVLAFTSTGDGPKSSVVVKRTKEDVPSKPPSGFNLTASSSTSITASWQLPPETSRNGIIKGFKLFYQKKGSAGSELMRHITDQAKRIEEVTSLDKYTEYEFEILAFTSVGDGPKSSILTERTKEDAPSQAPTKFSVSASSSTSITASWLLPPVNSRHGIIKGFKLFYKRKGSSDSATSLNIRGGATQSKIVTGLDKYTEYELQVLAFTSAGDGPKSPSQVVRTREDAPDAPTFLSYSDLSPNKSHGPRITLTWSKPQEPNGVIRSYTLFYSHDGVAPKEISGIEKDTLTHTVDVLGGVTYQFNVRAVTIKPGKNATKTLTTKEYEPSRGPADISSSAVSSEKFNITWLGLLRDVAYGIIINYEVRLSVVENCTEIKSFYDSTINTTTTYVIVTGLSLCAKYEVSVRGYTAVGPGPYSNPVMVQTLAVVWSKETPSSPSFSANSDEEGISVKVTLPRFPGNARFFQVIIITYSSNYTGAVNLPERFTTQDMMTYEEAHKSTFPAAYVAFQFGGNDFDKNREFVVGDGAESSSKERSKRSSGDQFYYNKPLQPNTNYKVFLRAFDSETVYVSSNFVSIDTKGKPIIKGLPKTTITEIGELAVLSCEVSGDAKASVTWTKDGLGSIPRAQFENNKKILIIRDVVPGDSGIYECKAMNMFGESRTATIVIVAVPPIIIEEISPSSVMCAKQTPCLLSCQATSYIPFNYSWTKDGQVPTGDGIKLMNNSIIVTPRNAQDYGQYVCHATNSFGSTEYKITLLSLKDNDDDGGKCSQNDTQSIFLASVIAFSCIVVVLLIIICGLIWQRRRAVPSRRTQGNEKVDFDGVKSSPDQQLRDQHASDPDLYMELKPRPSNQESHVPSEYQSLQEEPEKPGYYNMVLQKENGVKQNEEVYEELC</sequence>
<dbReference type="Pfam" id="PF00754">
    <property type="entry name" value="F5_F8_type_C"/>
    <property type="match status" value="2"/>
</dbReference>
<dbReference type="EMBL" id="CALNXJ010000015">
    <property type="protein sequence ID" value="CAH3116211.1"/>
    <property type="molecule type" value="Genomic_DNA"/>
</dbReference>
<feature type="domain" description="Fibronectin type-III" evidence="12">
    <location>
        <begin position="7"/>
        <end position="101"/>
    </location>
</feature>
<dbReference type="Pfam" id="PF13927">
    <property type="entry name" value="Ig_3"/>
    <property type="match status" value="2"/>
</dbReference>
<dbReference type="Pfam" id="PF00041">
    <property type="entry name" value="fn3"/>
    <property type="match status" value="7"/>
</dbReference>
<evidence type="ECO:0000259" key="12">
    <source>
        <dbReference type="PROSITE" id="PS50853"/>
    </source>
</evidence>
<dbReference type="SMART" id="SM00231">
    <property type="entry name" value="FA58C"/>
    <property type="match status" value="2"/>
</dbReference>
<dbReference type="GO" id="GO:0016020">
    <property type="term" value="C:membrane"/>
    <property type="evidence" value="ECO:0007669"/>
    <property type="project" value="UniProtKB-SubCell"/>
</dbReference>
<dbReference type="GO" id="GO:0098609">
    <property type="term" value="P:cell-cell adhesion"/>
    <property type="evidence" value="ECO:0007669"/>
    <property type="project" value="TreeGrafter"/>
</dbReference>
<feature type="domain" description="Fibronectin type-III" evidence="12">
    <location>
        <begin position="130"/>
        <end position="224"/>
    </location>
</feature>
<dbReference type="PANTHER" id="PTHR44170:SF54">
    <property type="entry name" value="FI24025P1"/>
    <property type="match status" value="1"/>
</dbReference>
<dbReference type="InterPro" id="IPR008979">
    <property type="entry name" value="Galactose-bd-like_sf"/>
</dbReference>
<feature type="region of interest" description="Disordered" evidence="8">
    <location>
        <begin position="1784"/>
        <end position="1803"/>
    </location>
</feature>
<feature type="domain" description="F5/8 type C" evidence="10">
    <location>
        <begin position="694"/>
        <end position="802"/>
    </location>
</feature>
<protein>
    <submittedName>
        <fullName evidence="13">Uncharacterized protein</fullName>
    </submittedName>
</protein>
<feature type="domain" description="Fibronectin type-III" evidence="12">
    <location>
        <begin position="1587"/>
        <end position="1685"/>
    </location>
</feature>
<dbReference type="PANTHER" id="PTHR44170">
    <property type="entry name" value="PROTEIN SIDEKICK"/>
    <property type="match status" value="1"/>
</dbReference>
<keyword evidence="7" id="KW-1015">Disulfide bond</keyword>
<dbReference type="Gene3D" id="2.60.40.10">
    <property type="entry name" value="Immunoglobulins"/>
    <property type="match status" value="14"/>
</dbReference>
<dbReference type="PROSITE" id="PS01285">
    <property type="entry name" value="FA58C_1"/>
    <property type="match status" value="2"/>
</dbReference>
<dbReference type="InterPro" id="IPR013098">
    <property type="entry name" value="Ig_I-set"/>
</dbReference>
<feature type="domain" description="Fibronectin type-III" evidence="12">
    <location>
        <begin position="1488"/>
        <end position="1582"/>
    </location>
</feature>
<dbReference type="FunFam" id="2.60.40.10:FF:000093">
    <property type="entry name" value="Down syndrome cell adhesion molecule, isoform B"/>
    <property type="match status" value="2"/>
</dbReference>
<feature type="domain" description="Fibronectin type-III" evidence="12">
    <location>
        <begin position="327"/>
        <end position="426"/>
    </location>
</feature>
<feature type="compositionally biased region" description="Polar residues" evidence="8">
    <location>
        <begin position="2106"/>
        <end position="2121"/>
    </location>
</feature>
<feature type="domain" description="Fibronectin type-III" evidence="12">
    <location>
        <begin position="1085"/>
        <end position="1181"/>
    </location>
</feature>
<feature type="domain" description="F5/8 type C" evidence="10">
    <location>
        <begin position="925"/>
        <end position="1076"/>
    </location>
</feature>
<evidence type="ECO:0000256" key="1">
    <source>
        <dbReference type="ARBA" id="ARBA00004370"/>
    </source>
</evidence>
<dbReference type="CDD" id="cd00063">
    <property type="entry name" value="FN3"/>
    <property type="match status" value="10"/>
</dbReference>
<dbReference type="PROSITE" id="PS50022">
    <property type="entry name" value="FA58C_3"/>
    <property type="match status" value="2"/>
</dbReference>
<evidence type="ECO:0000256" key="3">
    <source>
        <dbReference type="ARBA" id="ARBA00022729"/>
    </source>
</evidence>
<evidence type="ECO:0000313" key="14">
    <source>
        <dbReference type="Proteomes" id="UP001159428"/>
    </source>
</evidence>
<feature type="domain" description="Fibronectin type-III" evidence="12">
    <location>
        <begin position="1388"/>
        <end position="1484"/>
    </location>
</feature>
<evidence type="ECO:0000256" key="7">
    <source>
        <dbReference type="ARBA" id="ARBA00023157"/>
    </source>
</evidence>
<dbReference type="SMART" id="SM00409">
    <property type="entry name" value="IG"/>
    <property type="match status" value="3"/>
</dbReference>
<dbReference type="SMART" id="SM00408">
    <property type="entry name" value="IGc2"/>
    <property type="match status" value="3"/>
</dbReference>
<feature type="compositionally biased region" description="Basic and acidic residues" evidence="8">
    <location>
        <begin position="1788"/>
        <end position="1797"/>
    </location>
</feature>
<comment type="caution">
    <text evidence="13">The sequence shown here is derived from an EMBL/GenBank/DDBJ whole genome shotgun (WGS) entry which is preliminary data.</text>
</comment>
<feature type="domain" description="Fibronectin type-III" evidence="12">
    <location>
        <begin position="225"/>
        <end position="320"/>
    </location>
</feature>
<dbReference type="InterPro" id="IPR003598">
    <property type="entry name" value="Ig_sub2"/>
</dbReference>
<dbReference type="PROSITE" id="PS50835">
    <property type="entry name" value="IG_LIKE"/>
    <property type="match status" value="4"/>
</dbReference>
<dbReference type="CDD" id="cd00057">
    <property type="entry name" value="FA58C"/>
    <property type="match status" value="2"/>
</dbReference>
<evidence type="ECO:0000256" key="2">
    <source>
        <dbReference type="ARBA" id="ARBA00022692"/>
    </source>
</evidence>
<proteinExistence type="predicted"/>
<feature type="domain" description="Ig-like" evidence="11">
    <location>
        <begin position="1928"/>
        <end position="2012"/>
    </location>
</feature>
<name>A0AAU9WJK0_9CNID</name>
<dbReference type="SMART" id="SM00060">
    <property type="entry name" value="FN3"/>
    <property type="match status" value="11"/>
</dbReference>
<dbReference type="Gene3D" id="2.60.120.260">
    <property type="entry name" value="Galactose-binding domain-like"/>
    <property type="match status" value="3"/>
</dbReference>
<dbReference type="SUPFAM" id="SSF49265">
    <property type="entry name" value="Fibronectin type III"/>
    <property type="match status" value="7"/>
</dbReference>
<dbReference type="InterPro" id="IPR007110">
    <property type="entry name" value="Ig-like_dom"/>
</dbReference>
<dbReference type="Pfam" id="PF07679">
    <property type="entry name" value="I-set"/>
    <property type="match status" value="1"/>
</dbReference>
<dbReference type="InterPro" id="IPR003961">
    <property type="entry name" value="FN3_dom"/>
</dbReference>
<feature type="compositionally biased region" description="Basic and acidic residues" evidence="8">
    <location>
        <begin position="2070"/>
        <end position="2079"/>
    </location>
</feature>
<evidence type="ECO:0000256" key="6">
    <source>
        <dbReference type="ARBA" id="ARBA00023136"/>
    </source>
</evidence>
<reference evidence="13 14" key="1">
    <citation type="submission" date="2022-05" db="EMBL/GenBank/DDBJ databases">
        <authorList>
            <consortium name="Genoscope - CEA"/>
            <person name="William W."/>
        </authorList>
    </citation>
    <scope>NUCLEOTIDE SEQUENCE [LARGE SCALE GENOMIC DNA]</scope>
</reference>
<keyword evidence="14" id="KW-1185">Reference proteome</keyword>